<feature type="signal peptide" evidence="1">
    <location>
        <begin position="1"/>
        <end position="23"/>
    </location>
</feature>
<organism evidence="2 3">
    <name type="scientific">Acinetobacter ursingii</name>
    <dbReference type="NCBI Taxonomy" id="108980"/>
    <lineage>
        <taxon>Bacteria</taxon>
        <taxon>Pseudomonadati</taxon>
        <taxon>Pseudomonadota</taxon>
        <taxon>Gammaproteobacteria</taxon>
        <taxon>Moraxellales</taxon>
        <taxon>Moraxellaceae</taxon>
        <taxon>Acinetobacter</taxon>
    </lineage>
</organism>
<name>A0A3D2SKF5_9GAMM</name>
<keyword evidence="1" id="KW-0732">Signal</keyword>
<dbReference type="RefSeq" id="WP_049174038.1">
    <property type="nucleotide sequence ID" value="NZ_BKFK01000012.1"/>
</dbReference>
<evidence type="ECO:0000256" key="1">
    <source>
        <dbReference type="SAM" id="SignalP"/>
    </source>
</evidence>
<proteinExistence type="predicted"/>
<gene>
    <name evidence="2" type="ORF">DHW29_06965</name>
</gene>
<comment type="caution">
    <text evidence="2">The sequence shown here is derived from an EMBL/GenBank/DDBJ whole genome shotgun (WGS) entry which is preliminary data.</text>
</comment>
<evidence type="ECO:0000313" key="3">
    <source>
        <dbReference type="Proteomes" id="UP000263596"/>
    </source>
</evidence>
<sequence>MKKILLSLITLQCSFLLATSVQAQTVFQCTTQNHKVIKAVDAGKNIQYTFGKSTATPELALSIPRNRVTTSQWTGIGRDEGYSIQIPNGNTTYEVFHSFDKITRQQSAGVNVIRKDQLLATVNCDPTKPMINKLQGIQLKSEF</sequence>
<dbReference type="AlphaFoldDB" id="A0A3D2SKF5"/>
<reference evidence="2 3" key="1">
    <citation type="journal article" date="2018" name="Nat. Biotechnol.">
        <title>A standardized bacterial taxonomy based on genome phylogeny substantially revises the tree of life.</title>
        <authorList>
            <person name="Parks D.H."/>
            <person name="Chuvochina M."/>
            <person name="Waite D.W."/>
            <person name="Rinke C."/>
            <person name="Skarshewski A."/>
            <person name="Chaumeil P.A."/>
            <person name="Hugenholtz P."/>
        </authorList>
    </citation>
    <scope>NUCLEOTIDE SEQUENCE [LARGE SCALE GENOMIC DNA]</scope>
    <source>
        <strain evidence="2">UBA9669</strain>
    </source>
</reference>
<dbReference type="Proteomes" id="UP000263596">
    <property type="component" value="Unassembled WGS sequence"/>
</dbReference>
<feature type="chain" id="PRO_5017693544" evidence="1">
    <location>
        <begin position="24"/>
        <end position="143"/>
    </location>
</feature>
<dbReference type="EMBL" id="DPVE01000127">
    <property type="protein sequence ID" value="HCK29939.1"/>
    <property type="molecule type" value="Genomic_DNA"/>
</dbReference>
<accession>A0A3D2SKF5</accession>
<evidence type="ECO:0000313" key="2">
    <source>
        <dbReference type="EMBL" id="HCK29939.1"/>
    </source>
</evidence>
<protein>
    <submittedName>
        <fullName evidence="2">Uncharacterized protein</fullName>
    </submittedName>
</protein>